<comment type="caution">
    <text evidence="2">The sequence shown here is derived from an EMBL/GenBank/DDBJ whole genome shotgun (WGS) entry which is preliminary data.</text>
</comment>
<evidence type="ECO:0000313" key="3">
    <source>
        <dbReference type="Proteomes" id="UP001575181"/>
    </source>
</evidence>
<sequence length="328" mass="37817">MSTPLHDNATTTPRIRRYIQESDKGTTKLARELGLSETTVRKWKRRRTVEDGSHVPHRIPTTMAPETEAVLVELRQLFLLPVDDLLRVGRDFLDASLSRAALLRCLKRNGVNNLKALRAQQLGESAETTKRRNTFKDYEPGFVHVDIKYLPQLPEESDRCFLFAAIDRASKWVYFEIRDDRKAATARTFVTNLIRRAPFRITHLLTDNEAAFTDRLNRPQGEPSGKHPVDQLCAEQGIAHRLIPPRQPETNGLVERFNGRISEVLASVHLRNREELEATLERYRRLYNGQIPQKNLGARTPVEVLKAYYESNPDRFWRKPHNPPSPDT</sequence>
<gene>
    <name evidence="2" type="ORF">ACERLL_10605</name>
</gene>
<dbReference type="InterPro" id="IPR001584">
    <property type="entry name" value="Integrase_cat-core"/>
</dbReference>
<name>A0ABV4TXH1_9GAMM</name>
<dbReference type="PANTHER" id="PTHR35004">
    <property type="entry name" value="TRANSPOSASE RV3428C-RELATED"/>
    <property type="match status" value="1"/>
</dbReference>
<dbReference type="EMBL" id="JBGUAW010000006">
    <property type="protein sequence ID" value="MFA9461276.1"/>
    <property type="molecule type" value="Genomic_DNA"/>
</dbReference>
<reference evidence="2 3" key="1">
    <citation type="submission" date="2024-08" db="EMBL/GenBank/DDBJ databases">
        <title>Whole-genome sequencing of halo(alkali)philic microorganisms from hypersaline lakes.</title>
        <authorList>
            <person name="Sorokin D.Y."/>
            <person name="Merkel A.Y."/>
            <person name="Messina E."/>
            <person name="Yakimov M."/>
        </authorList>
    </citation>
    <scope>NUCLEOTIDE SEQUENCE [LARGE SCALE GENOMIC DNA]</scope>
    <source>
        <strain evidence="2 3">Cl-TMA</strain>
    </source>
</reference>
<dbReference type="PANTHER" id="PTHR35004:SF6">
    <property type="entry name" value="TRANSPOSASE"/>
    <property type="match status" value="1"/>
</dbReference>
<feature type="domain" description="Integrase catalytic" evidence="1">
    <location>
        <begin position="136"/>
        <end position="309"/>
    </location>
</feature>
<evidence type="ECO:0000259" key="1">
    <source>
        <dbReference type="PROSITE" id="PS50994"/>
    </source>
</evidence>
<organism evidence="2 3">
    <name type="scientific">Thiohalorhabdus methylotrophus</name>
    <dbReference type="NCBI Taxonomy" id="3242694"/>
    <lineage>
        <taxon>Bacteria</taxon>
        <taxon>Pseudomonadati</taxon>
        <taxon>Pseudomonadota</taxon>
        <taxon>Gammaproteobacteria</taxon>
        <taxon>Thiohalorhabdales</taxon>
        <taxon>Thiohalorhabdaceae</taxon>
        <taxon>Thiohalorhabdus</taxon>
    </lineage>
</organism>
<proteinExistence type="predicted"/>
<dbReference type="InterPro" id="IPR012337">
    <property type="entry name" value="RNaseH-like_sf"/>
</dbReference>
<dbReference type="Proteomes" id="UP001575181">
    <property type="component" value="Unassembled WGS sequence"/>
</dbReference>
<evidence type="ECO:0000313" key="2">
    <source>
        <dbReference type="EMBL" id="MFA9461276.1"/>
    </source>
</evidence>
<keyword evidence="3" id="KW-1185">Reference proteome</keyword>
<protein>
    <submittedName>
        <fullName evidence="2">Integrase core domain-containing protein</fullName>
    </submittedName>
</protein>
<dbReference type="SUPFAM" id="SSF53098">
    <property type="entry name" value="Ribonuclease H-like"/>
    <property type="match status" value="1"/>
</dbReference>
<dbReference type="Pfam" id="PF13683">
    <property type="entry name" value="rve_3"/>
    <property type="match status" value="1"/>
</dbReference>
<dbReference type="Gene3D" id="3.30.420.10">
    <property type="entry name" value="Ribonuclease H-like superfamily/Ribonuclease H"/>
    <property type="match status" value="1"/>
</dbReference>
<dbReference type="RefSeq" id="WP_373656061.1">
    <property type="nucleotide sequence ID" value="NZ_JBGUAW010000006.1"/>
</dbReference>
<dbReference type="PROSITE" id="PS50994">
    <property type="entry name" value="INTEGRASE"/>
    <property type="match status" value="1"/>
</dbReference>
<dbReference type="InterPro" id="IPR036397">
    <property type="entry name" value="RNaseH_sf"/>
</dbReference>
<accession>A0ABV4TXH1</accession>